<name>A0A366LJE9_9ACTN</name>
<evidence type="ECO:0000313" key="1">
    <source>
        <dbReference type="EMBL" id="RBQ14018.1"/>
    </source>
</evidence>
<reference evidence="1 2" key="1">
    <citation type="submission" date="2018-06" db="EMBL/GenBank/DDBJ databases">
        <title>Sphaerisporangium craniellae sp. nov., isolated from a marine sponge in the South China Sea.</title>
        <authorList>
            <person name="Li L."/>
        </authorList>
    </citation>
    <scope>NUCLEOTIDE SEQUENCE [LARGE SCALE GENOMIC DNA]</scope>
    <source>
        <strain evidence="1 2">LHW63015</strain>
    </source>
</reference>
<sequence>MTEAEERRRWWSDGEITVELAEAGDPTWLRLVDTCRAGTAVWVSRARWDLFLVQVKSGEFVPDLMIVRSDLVLIDVGDVVPDVVLPLLTTWEHWTTFLVAIQRGEFDHI</sequence>
<proteinExistence type="predicted"/>
<dbReference type="Proteomes" id="UP000253303">
    <property type="component" value="Unassembled WGS sequence"/>
</dbReference>
<keyword evidence="2" id="KW-1185">Reference proteome</keyword>
<protein>
    <submittedName>
        <fullName evidence="1">Uncharacterized protein</fullName>
    </submittedName>
</protein>
<accession>A0A366LJE9</accession>
<dbReference type="RefSeq" id="WP_113986580.1">
    <property type="nucleotide sequence ID" value="NZ_QMEY01000040.1"/>
</dbReference>
<comment type="caution">
    <text evidence="1">The sequence shown here is derived from an EMBL/GenBank/DDBJ whole genome shotgun (WGS) entry which is preliminary data.</text>
</comment>
<evidence type="ECO:0000313" key="2">
    <source>
        <dbReference type="Proteomes" id="UP000253303"/>
    </source>
</evidence>
<organism evidence="1 2">
    <name type="scientific">Spongiactinospora rosea</name>
    <dbReference type="NCBI Taxonomy" id="2248750"/>
    <lineage>
        <taxon>Bacteria</taxon>
        <taxon>Bacillati</taxon>
        <taxon>Actinomycetota</taxon>
        <taxon>Actinomycetes</taxon>
        <taxon>Streptosporangiales</taxon>
        <taxon>Streptosporangiaceae</taxon>
        <taxon>Spongiactinospora</taxon>
    </lineage>
</organism>
<dbReference type="AlphaFoldDB" id="A0A366LJE9"/>
<dbReference type="EMBL" id="QMEY01000040">
    <property type="protein sequence ID" value="RBQ14018.1"/>
    <property type="molecule type" value="Genomic_DNA"/>
</dbReference>
<gene>
    <name evidence="1" type="ORF">DP939_42845</name>
</gene>